<dbReference type="GeneID" id="57067631"/>
<dbReference type="EMBL" id="JAAGVB010000099">
    <property type="protein sequence ID" value="NEW36757.1"/>
    <property type="molecule type" value="Genomic_DNA"/>
</dbReference>
<protein>
    <submittedName>
        <fullName evidence="1">Uncharacterized protein</fullName>
    </submittedName>
</protein>
<comment type="caution">
    <text evidence="1">The sequence shown here is derived from an EMBL/GenBank/DDBJ whole genome shotgun (WGS) entry which is preliminary data.</text>
</comment>
<evidence type="ECO:0000313" key="2">
    <source>
        <dbReference type="Proteomes" id="UP000471166"/>
    </source>
</evidence>
<dbReference type="Proteomes" id="UP000471166">
    <property type="component" value="Unassembled WGS sequence"/>
</dbReference>
<sequence>MHASQVQVLSLVVATVVAIFAAISLRINYRKHRVEERERGRMSVRRWREQVEEYSAEIERLGDACPRALRLDYDVARHWLAAEYAVRMTDTELDLQWRALRAVSPALLVLLISYPLHYDGTWVTAVAGVVYVSAVTRLAMSAHILSRLTRRVKRQRMLYARLGAPSVLPQVRPVTSSNPLRAPVPSVIVIDRWITEVTGRPVNSAAVPAEQVRAIQHRLDRWYSTRPTLRLQRALIRFGRTVRDYATDQVRLR</sequence>
<accession>A0A2L2JLQ3</accession>
<evidence type="ECO:0000313" key="1">
    <source>
        <dbReference type="EMBL" id="NEW36757.1"/>
    </source>
</evidence>
<reference evidence="1 2" key="1">
    <citation type="submission" date="2020-01" db="EMBL/GenBank/DDBJ databases">
        <title>Genetics and antimicrobial susceptibilities of Nocardia species isolated from the soil; a comparison with species isolated from humans.</title>
        <authorList>
            <person name="Carrasco G."/>
            <person name="Monzon S."/>
            <person name="Sansegundo M."/>
            <person name="Garcia E."/>
            <person name="Garrido N."/>
            <person name="Medina M.J."/>
            <person name="Villalon P."/>
            <person name="Ramirez-Arocha A.C."/>
            <person name="Jimenez P."/>
            <person name="Cuesta I."/>
            <person name="Valdezate S."/>
        </authorList>
    </citation>
    <scope>NUCLEOTIDE SEQUENCE [LARGE SCALE GENOMIC DNA]</scope>
    <source>
        <strain evidence="1 2">CNM20110626</strain>
    </source>
</reference>
<name>A0A2L2JLQ3_9NOCA</name>
<dbReference type="AlphaFoldDB" id="A0A2L2JLQ3"/>
<gene>
    <name evidence="1" type="ORF">GV791_29995</name>
</gene>
<organism evidence="1 2">
    <name type="scientific">Nocardia cyriacigeorgica</name>
    <dbReference type="NCBI Taxonomy" id="135487"/>
    <lineage>
        <taxon>Bacteria</taxon>
        <taxon>Bacillati</taxon>
        <taxon>Actinomycetota</taxon>
        <taxon>Actinomycetes</taxon>
        <taxon>Mycobacteriales</taxon>
        <taxon>Nocardiaceae</taxon>
        <taxon>Nocardia</taxon>
    </lineage>
</organism>
<dbReference type="RefSeq" id="WP_054813827.1">
    <property type="nucleotide sequence ID" value="NZ_CP026746.1"/>
</dbReference>
<proteinExistence type="predicted"/>